<evidence type="ECO:0000256" key="6">
    <source>
        <dbReference type="ARBA" id="ARBA00023136"/>
    </source>
</evidence>
<keyword evidence="6 7" id="KW-0472">Membrane</keyword>
<keyword evidence="9" id="KW-1185">Reference proteome</keyword>
<dbReference type="RefSeq" id="WP_150458906.1">
    <property type="nucleotide sequence ID" value="NZ_VYKK01000020.1"/>
</dbReference>
<dbReference type="PANTHER" id="PTHR33884:SF3">
    <property type="entry name" value="UPF0410 PROTEIN YMGE"/>
    <property type="match status" value="1"/>
</dbReference>
<feature type="transmembrane region" description="Helical" evidence="7">
    <location>
        <begin position="29"/>
        <end position="50"/>
    </location>
</feature>
<organism evidence="8 9">
    <name type="scientific">Paenibacillus spiritus</name>
    <dbReference type="NCBI Taxonomy" id="2496557"/>
    <lineage>
        <taxon>Bacteria</taxon>
        <taxon>Bacillati</taxon>
        <taxon>Bacillota</taxon>
        <taxon>Bacilli</taxon>
        <taxon>Bacillales</taxon>
        <taxon>Paenibacillaceae</taxon>
        <taxon>Paenibacillus</taxon>
    </lineage>
</organism>
<evidence type="ECO:0000256" key="1">
    <source>
        <dbReference type="ARBA" id="ARBA00004651"/>
    </source>
</evidence>
<keyword evidence="5 7" id="KW-1133">Transmembrane helix</keyword>
<comment type="similarity">
    <text evidence="2">Belongs to the UPF0410 family.</text>
</comment>
<dbReference type="PANTHER" id="PTHR33884">
    <property type="entry name" value="UPF0410 PROTEIN YMGE"/>
    <property type="match status" value="1"/>
</dbReference>
<keyword evidence="3" id="KW-1003">Cell membrane</keyword>
<comment type="subcellular location">
    <subcellularLocation>
        <location evidence="1">Cell membrane</location>
        <topology evidence="1">Multi-pass membrane protein</topology>
    </subcellularLocation>
</comment>
<comment type="caution">
    <text evidence="8">The sequence shown here is derived from an EMBL/GenBank/DDBJ whole genome shotgun (WGS) entry which is preliminary data.</text>
</comment>
<evidence type="ECO:0000256" key="3">
    <source>
        <dbReference type="ARBA" id="ARBA00022475"/>
    </source>
</evidence>
<sequence length="85" mass="8909">MSFLWMLIVGGVIGWLAGLIVGRDIPGGVIGNIIAGIIGSWLGGFLGDFGPKISDFYIFPSLIGAIVLIAIVSLVMRSMGRSTRS</sequence>
<keyword evidence="4 7" id="KW-0812">Transmembrane</keyword>
<accession>A0A5J5G2M2</accession>
<evidence type="ECO:0000256" key="2">
    <source>
        <dbReference type="ARBA" id="ARBA00011006"/>
    </source>
</evidence>
<evidence type="ECO:0000256" key="4">
    <source>
        <dbReference type="ARBA" id="ARBA00022692"/>
    </source>
</evidence>
<dbReference type="AlphaFoldDB" id="A0A5J5G2M2"/>
<dbReference type="OrthoDB" id="1632160at2"/>
<evidence type="ECO:0000313" key="9">
    <source>
        <dbReference type="Proteomes" id="UP000367750"/>
    </source>
</evidence>
<dbReference type="GO" id="GO:0005886">
    <property type="term" value="C:plasma membrane"/>
    <property type="evidence" value="ECO:0007669"/>
    <property type="project" value="UniProtKB-SubCell"/>
</dbReference>
<protein>
    <submittedName>
        <fullName evidence="8">GlsB/YeaQ/YmgE family stress response membrane protein</fullName>
    </submittedName>
</protein>
<proteinExistence type="inferred from homology"/>
<gene>
    <name evidence="8" type="ORF">F4V43_14175</name>
</gene>
<feature type="transmembrane region" description="Helical" evidence="7">
    <location>
        <begin position="6"/>
        <end position="22"/>
    </location>
</feature>
<dbReference type="Proteomes" id="UP000367750">
    <property type="component" value="Unassembled WGS sequence"/>
</dbReference>
<evidence type="ECO:0000256" key="7">
    <source>
        <dbReference type="SAM" id="Phobius"/>
    </source>
</evidence>
<evidence type="ECO:0000256" key="5">
    <source>
        <dbReference type="ARBA" id="ARBA00022989"/>
    </source>
</evidence>
<reference evidence="8 9" key="1">
    <citation type="submission" date="2019-09" db="EMBL/GenBank/DDBJ databases">
        <title>Bacillus ochoae sp. nov., Paenibacillus whitsoniae sp. nov., Paenibacillus spiritus sp. nov. Isolated from the Mars Exploration Rover during spacecraft assembly.</title>
        <authorList>
            <person name="Seuylemezian A."/>
            <person name="Vaishampayan P."/>
        </authorList>
    </citation>
    <scope>NUCLEOTIDE SEQUENCE [LARGE SCALE GENOMIC DNA]</scope>
    <source>
        <strain evidence="8 9">MER_111</strain>
    </source>
</reference>
<evidence type="ECO:0000313" key="8">
    <source>
        <dbReference type="EMBL" id="KAA9000990.1"/>
    </source>
</evidence>
<dbReference type="Pfam" id="PF04226">
    <property type="entry name" value="Transgly_assoc"/>
    <property type="match status" value="1"/>
</dbReference>
<feature type="transmembrane region" description="Helical" evidence="7">
    <location>
        <begin position="56"/>
        <end position="76"/>
    </location>
</feature>
<dbReference type="InterPro" id="IPR007341">
    <property type="entry name" value="Transgly_assoc"/>
</dbReference>
<dbReference type="EMBL" id="VYKK01000020">
    <property type="protein sequence ID" value="KAA9000990.1"/>
    <property type="molecule type" value="Genomic_DNA"/>
</dbReference>
<name>A0A5J5G2M2_9BACL</name>